<name>A0AAW3HY75_9BURK</name>
<sequence>MNAARIGGGLRRRHCLRLAWPMLLAAGVALSAWQWHEAGESPAMHGGHTHLHDDTGKPARLYAWNAEQAARITLEIPASAQASKQTLTLQRGAQGWVATPAAANFDAADFLNLFSHARSDRILNPHADESYGLNPPALRIAIDDANGAALARMDVGALTPDGLGRYVQLPDEPHLRIIPNYQTRAPLAAIQVNPQTINTPSTATLSLVKPGLHKDK</sequence>
<gene>
    <name evidence="1" type="ORF">AFM18_24125</name>
</gene>
<accession>A0AAW3HY75</accession>
<protein>
    <submittedName>
        <fullName evidence="1">Electron transporter SenC</fullName>
    </submittedName>
</protein>
<evidence type="ECO:0000313" key="1">
    <source>
        <dbReference type="EMBL" id="KNE24860.1"/>
    </source>
</evidence>
<dbReference type="EMBL" id="LGVG01000043">
    <property type="protein sequence ID" value="KNE24860.1"/>
    <property type="molecule type" value="Genomic_DNA"/>
</dbReference>
<reference evidence="1 2" key="1">
    <citation type="submission" date="2015-07" db="EMBL/GenBank/DDBJ databases">
        <title>Draft genome of Achromobacter spanius.</title>
        <authorList>
            <person name="Wang X."/>
        </authorList>
    </citation>
    <scope>NUCLEOTIDE SEQUENCE [LARGE SCALE GENOMIC DNA]</scope>
    <source>
        <strain evidence="1 2">CGMCC9173</strain>
    </source>
</reference>
<organism evidence="1 2">
    <name type="scientific">Achromobacter spanius</name>
    <dbReference type="NCBI Taxonomy" id="217203"/>
    <lineage>
        <taxon>Bacteria</taxon>
        <taxon>Pseudomonadati</taxon>
        <taxon>Pseudomonadota</taxon>
        <taxon>Betaproteobacteria</taxon>
        <taxon>Burkholderiales</taxon>
        <taxon>Alcaligenaceae</taxon>
        <taxon>Achromobacter</taxon>
    </lineage>
</organism>
<evidence type="ECO:0000313" key="2">
    <source>
        <dbReference type="Proteomes" id="UP000037511"/>
    </source>
</evidence>
<dbReference type="AlphaFoldDB" id="A0AAW3HY75"/>
<comment type="caution">
    <text evidence="1">The sequence shown here is derived from an EMBL/GenBank/DDBJ whole genome shotgun (WGS) entry which is preliminary data.</text>
</comment>
<dbReference type="Proteomes" id="UP000037511">
    <property type="component" value="Unassembled WGS sequence"/>
</dbReference>
<proteinExistence type="predicted"/>